<dbReference type="EnsemblMetazoa" id="CPIJ010087-RA">
    <property type="protein sequence ID" value="CPIJ010087-PA"/>
    <property type="gene ID" value="CPIJ010087"/>
</dbReference>
<proteinExistence type="predicted"/>
<dbReference type="AlphaFoldDB" id="B0WS98"/>
<reference evidence="3" key="1">
    <citation type="submission" date="2007-03" db="EMBL/GenBank/DDBJ databases">
        <title>Annotation of Culex pipiens quinquefasciatus.</title>
        <authorList>
            <consortium name="The Broad Institute Genome Sequencing Platform"/>
            <person name="Atkinson P.W."/>
            <person name="Hemingway J."/>
            <person name="Christensen B.M."/>
            <person name="Higgs S."/>
            <person name="Kodira C."/>
            <person name="Hannick L."/>
            <person name="Megy K."/>
            <person name="O'Leary S."/>
            <person name="Pearson M."/>
            <person name="Haas B.J."/>
            <person name="Mauceli E."/>
            <person name="Wortman J.R."/>
            <person name="Lee N.H."/>
            <person name="Guigo R."/>
            <person name="Stanke M."/>
            <person name="Alvarado L."/>
            <person name="Amedeo P."/>
            <person name="Antoine C.H."/>
            <person name="Arensburger P."/>
            <person name="Bidwell S.L."/>
            <person name="Crawford M."/>
            <person name="Camaro F."/>
            <person name="Devon K."/>
            <person name="Engels R."/>
            <person name="Hammond M."/>
            <person name="Howarth C."/>
            <person name="Koehrsen M."/>
            <person name="Lawson D."/>
            <person name="Montgomery P."/>
            <person name="Nene V."/>
            <person name="Nusbaum C."/>
            <person name="Puiu D."/>
            <person name="Romero-Severson J."/>
            <person name="Severson D.W."/>
            <person name="Shumway M."/>
            <person name="Sisk P."/>
            <person name="Stolte C."/>
            <person name="Zeng Q."/>
            <person name="Eisenstadt E."/>
            <person name="Fraser-Liggett C."/>
            <person name="Strausberg R."/>
            <person name="Galagan J."/>
            <person name="Birren B."/>
            <person name="Collins F.H."/>
        </authorList>
    </citation>
    <scope>NUCLEOTIDE SEQUENCE [LARGE SCALE GENOMIC DNA]</scope>
    <source>
        <strain evidence="3">JHB</strain>
    </source>
</reference>
<evidence type="ECO:0000256" key="1">
    <source>
        <dbReference type="SAM" id="SignalP"/>
    </source>
</evidence>
<accession>B0WS98</accession>
<dbReference type="eggNOG" id="KOG2579">
    <property type="taxonomic scope" value="Eukaryota"/>
</dbReference>
<evidence type="ECO:0000313" key="5">
    <source>
        <dbReference type="Proteomes" id="UP000002320"/>
    </source>
</evidence>
<dbReference type="InterPro" id="IPR036056">
    <property type="entry name" value="Fibrinogen-like_C"/>
</dbReference>
<dbReference type="PROSITE" id="PS51406">
    <property type="entry name" value="FIBRINOGEN_C_2"/>
    <property type="match status" value="1"/>
</dbReference>
<evidence type="ECO:0000259" key="2">
    <source>
        <dbReference type="PROSITE" id="PS51406"/>
    </source>
</evidence>
<dbReference type="OrthoDB" id="6145874at2759"/>
<dbReference type="InParanoid" id="B0WS98"/>
<dbReference type="VEuPathDB" id="VectorBase:CPIJ010087"/>
<dbReference type="PANTHER" id="PTHR19143:SF327">
    <property type="entry name" value="FI21813P1-RELATED"/>
    <property type="match status" value="1"/>
</dbReference>
<dbReference type="InterPro" id="IPR050373">
    <property type="entry name" value="Fibrinogen_C-term_domain"/>
</dbReference>
<dbReference type="Gene3D" id="3.90.215.10">
    <property type="entry name" value="Gamma Fibrinogen, chain A, domain 1"/>
    <property type="match status" value="1"/>
</dbReference>
<dbReference type="STRING" id="7176.B0WS98"/>
<dbReference type="VEuPathDB" id="VectorBase:CQUJHB006445"/>
<dbReference type="InterPro" id="IPR014716">
    <property type="entry name" value="Fibrinogen_a/b/g_C_1"/>
</dbReference>
<dbReference type="SUPFAM" id="SSF56496">
    <property type="entry name" value="Fibrinogen C-terminal domain-like"/>
    <property type="match status" value="1"/>
</dbReference>
<dbReference type="InterPro" id="IPR002181">
    <property type="entry name" value="Fibrinogen_a/b/g_C_dom"/>
</dbReference>
<dbReference type="HOGENOM" id="CLU_1333099_0_0_1"/>
<reference evidence="4" key="2">
    <citation type="submission" date="2020-05" db="UniProtKB">
        <authorList>
            <consortium name="EnsemblMetazoa"/>
        </authorList>
    </citation>
    <scope>IDENTIFICATION</scope>
    <source>
        <strain evidence="4">JHB</strain>
    </source>
</reference>
<dbReference type="Proteomes" id="UP000002320">
    <property type="component" value="Unassembled WGS sequence"/>
</dbReference>
<keyword evidence="1" id="KW-0732">Signal</keyword>
<dbReference type="SMART" id="SM00186">
    <property type="entry name" value="FBG"/>
    <property type="match status" value="1"/>
</dbReference>
<sequence length="206" mass="22929">MAASTVPVLLLAILVGAASGRDVITSCNETSSSGQVLLRIDGLGTFEAVCVQRHRLFGDGWLVIQQRVDQSEDFHRNWAHYRAGFGRLDKNFWMGLERVHRLTSADPHELAVEIDVFGEYKYARYSSFAVGSEAEKYVLKEVGNYSGTAKDALTRSRNRPRDDGGRRAPKCIIITAVTNEENKCSTSVVELLDKLSNRSVDRLSPH</sequence>
<feature type="chain" id="PRO_5011408472" evidence="1">
    <location>
        <begin position="21"/>
        <end position="206"/>
    </location>
</feature>
<dbReference type="EMBL" id="DS232067">
    <property type="protein sequence ID" value="EDS33728.1"/>
    <property type="molecule type" value="Genomic_DNA"/>
</dbReference>
<dbReference type="GO" id="GO:0005615">
    <property type="term" value="C:extracellular space"/>
    <property type="evidence" value="ECO:0007669"/>
    <property type="project" value="TreeGrafter"/>
</dbReference>
<name>B0WS98_CULQU</name>
<dbReference type="KEGG" id="cqu:CpipJ_CPIJ010087"/>
<keyword evidence="5" id="KW-1185">Reference proteome</keyword>
<feature type="domain" description="Fibrinogen C-terminal" evidence="2">
    <location>
        <begin position="18"/>
        <end position="154"/>
    </location>
</feature>
<protein>
    <submittedName>
        <fullName evidence="3">Fibrinogen gamma chain</fullName>
    </submittedName>
</protein>
<organism>
    <name type="scientific">Culex quinquefasciatus</name>
    <name type="common">Southern house mosquito</name>
    <name type="synonym">Culex pungens</name>
    <dbReference type="NCBI Taxonomy" id="7176"/>
    <lineage>
        <taxon>Eukaryota</taxon>
        <taxon>Metazoa</taxon>
        <taxon>Ecdysozoa</taxon>
        <taxon>Arthropoda</taxon>
        <taxon>Hexapoda</taxon>
        <taxon>Insecta</taxon>
        <taxon>Pterygota</taxon>
        <taxon>Neoptera</taxon>
        <taxon>Endopterygota</taxon>
        <taxon>Diptera</taxon>
        <taxon>Nematocera</taxon>
        <taxon>Culicoidea</taxon>
        <taxon>Culicidae</taxon>
        <taxon>Culicinae</taxon>
        <taxon>Culicini</taxon>
        <taxon>Culex</taxon>
        <taxon>Culex</taxon>
    </lineage>
</organism>
<gene>
    <name evidence="4" type="primary">6042472</name>
    <name evidence="3" type="ORF">CpipJ_CPIJ010087</name>
</gene>
<evidence type="ECO:0000313" key="3">
    <source>
        <dbReference type="EMBL" id="EDS33728.1"/>
    </source>
</evidence>
<dbReference type="OMA" id="FEVYCEL"/>
<evidence type="ECO:0000313" key="4">
    <source>
        <dbReference type="EnsemblMetazoa" id="CPIJ010087-PA"/>
    </source>
</evidence>
<feature type="signal peptide" evidence="1">
    <location>
        <begin position="1"/>
        <end position="20"/>
    </location>
</feature>
<dbReference type="Pfam" id="PF00147">
    <property type="entry name" value="Fibrinogen_C"/>
    <property type="match status" value="1"/>
</dbReference>
<dbReference type="PANTHER" id="PTHR19143">
    <property type="entry name" value="FIBRINOGEN/TENASCIN/ANGIOPOEITIN"/>
    <property type="match status" value="1"/>
</dbReference>